<dbReference type="PATRIC" id="fig|1121022.4.peg.2970"/>
<dbReference type="EMBL" id="AWGB01000031">
    <property type="protein sequence ID" value="ESQ89200.1"/>
    <property type="molecule type" value="Genomic_DNA"/>
</dbReference>
<comment type="caution">
    <text evidence="1">The sequence shown here is derived from an EMBL/GenBank/DDBJ whole genome shotgun (WGS) entry which is preliminary data.</text>
</comment>
<name>V4PUH5_9CAUL</name>
<dbReference type="OrthoDB" id="9792137at2"/>
<gene>
    <name evidence="1" type="ORF">ABENE_14605</name>
</gene>
<proteinExistence type="predicted"/>
<dbReference type="InterPro" id="IPR050772">
    <property type="entry name" value="Hydratase-Decarb/MhpD_sf"/>
</dbReference>
<dbReference type="PANTHER" id="PTHR30143">
    <property type="entry name" value="ACID HYDRATASE"/>
    <property type="match status" value="1"/>
</dbReference>
<dbReference type="InterPro" id="IPR036663">
    <property type="entry name" value="Fumarylacetoacetase_C_sf"/>
</dbReference>
<evidence type="ECO:0008006" key="3">
    <source>
        <dbReference type="Google" id="ProtNLM"/>
    </source>
</evidence>
<dbReference type="SUPFAM" id="SSF56529">
    <property type="entry name" value="FAH"/>
    <property type="match status" value="1"/>
</dbReference>
<sequence length="278" mass="29710">MPHTSIAERFITARRSATALSDYPGDIPAAMTDSYAIQDAALDLWHQELIGWKIARLHPDFQGPMGTERMAGPIFKPAFTPYTGPIIFPVFTDGFGAIEAEYVLRIDHDADPEKTDYSEEEALRLCDALFAGIELAGSPLPTINSLGPTVTASDFGNNFGLVLGPRLLDLDSDTTPHTLGEDALKAFQSKCEIEGEVVGTGGLFIMPGGPLKALAWLAGHLAARQRPLRRGMLISTGQTTGVHRIFPGQSAVVSFSGHTEASLDLKAVALQPGAPEIS</sequence>
<accession>V4PUH5</accession>
<protein>
    <recommendedName>
        <fullName evidence="3">2-keto-4-pentenoate hydratase</fullName>
    </recommendedName>
</protein>
<dbReference type="GO" id="GO:0005737">
    <property type="term" value="C:cytoplasm"/>
    <property type="evidence" value="ECO:0007669"/>
    <property type="project" value="TreeGrafter"/>
</dbReference>
<dbReference type="PANTHER" id="PTHR30143:SF0">
    <property type="entry name" value="2-KETO-4-PENTENOATE HYDRATASE"/>
    <property type="match status" value="1"/>
</dbReference>
<dbReference type="GO" id="GO:0008684">
    <property type="term" value="F:2-oxopent-4-enoate hydratase activity"/>
    <property type="evidence" value="ECO:0007669"/>
    <property type="project" value="TreeGrafter"/>
</dbReference>
<evidence type="ECO:0000313" key="2">
    <source>
        <dbReference type="Proteomes" id="UP000017837"/>
    </source>
</evidence>
<dbReference type="STRING" id="1121022.GCA_000376105_00766"/>
<dbReference type="RefSeq" id="WP_018080432.1">
    <property type="nucleotide sequence ID" value="NZ_AQWM01000002.1"/>
</dbReference>
<dbReference type="AlphaFoldDB" id="V4PUH5"/>
<dbReference type="Proteomes" id="UP000017837">
    <property type="component" value="Unassembled WGS sequence"/>
</dbReference>
<keyword evidence="2" id="KW-1185">Reference proteome</keyword>
<dbReference type="Gene3D" id="3.90.850.10">
    <property type="entry name" value="Fumarylacetoacetase-like, C-terminal domain"/>
    <property type="match status" value="1"/>
</dbReference>
<reference evidence="1 2" key="1">
    <citation type="journal article" date="2014" name="Nature">
        <title>Sequential evolution of bacterial morphology by co-option of a developmental regulator.</title>
        <authorList>
            <person name="Jiang C."/>
            <person name="Brown P.J."/>
            <person name="Ducret A."/>
            <person name="Brun Y.V."/>
        </authorList>
    </citation>
    <scope>NUCLEOTIDE SEQUENCE [LARGE SCALE GENOMIC DNA]</scope>
    <source>
        <strain evidence="1 2">DSM 16100</strain>
    </source>
</reference>
<dbReference type="eggNOG" id="COG3971">
    <property type="taxonomic scope" value="Bacteria"/>
</dbReference>
<organism evidence="1 2">
    <name type="scientific">Asticcacaulis benevestitus DSM 16100 = ATCC BAA-896</name>
    <dbReference type="NCBI Taxonomy" id="1121022"/>
    <lineage>
        <taxon>Bacteria</taxon>
        <taxon>Pseudomonadati</taxon>
        <taxon>Pseudomonadota</taxon>
        <taxon>Alphaproteobacteria</taxon>
        <taxon>Caulobacterales</taxon>
        <taxon>Caulobacteraceae</taxon>
        <taxon>Asticcacaulis</taxon>
    </lineage>
</organism>
<evidence type="ECO:0000313" key="1">
    <source>
        <dbReference type="EMBL" id="ESQ89200.1"/>
    </source>
</evidence>